<dbReference type="EMBL" id="CM023483">
    <property type="protein sequence ID" value="KAH6937117.1"/>
    <property type="molecule type" value="Genomic_DNA"/>
</dbReference>
<evidence type="ECO:0000313" key="2">
    <source>
        <dbReference type="Proteomes" id="UP000821845"/>
    </source>
</evidence>
<evidence type="ECO:0000313" key="1">
    <source>
        <dbReference type="EMBL" id="KAH6937117.1"/>
    </source>
</evidence>
<comment type="caution">
    <text evidence="1">The sequence shown here is derived from an EMBL/GenBank/DDBJ whole genome shotgun (WGS) entry which is preliminary data.</text>
</comment>
<protein>
    <submittedName>
        <fullName evidence="1">Uncharacterized protein</fullName>
    </submittedName>
</protein>
<keyword evidence="2" id="KW-1185">Reference proteome</keyword>
<dbReference type="Proteomes" id="UP000821845">
    <property type="component" value="Chromosome 3"/>
</dbReference>
<reference evidence="1" key="1">
    <citation type="submission" date="2020-05" db="EMBL/GenBank/DDBJ databases">
        <title>Large-scale comparative analyses of tick genomes elucidate their genetic diversity and vector capacities.</title>
        <authorList>
            <person name="Jia N."/>
            <person name="Wang J."/>
            <person name="Shi W."/>
            <person name="Du L."/>
            <person name="Sun Y."/>
            <person name="Zhan W."/>
            <person name="Jiang J."/>
            <person name="Wang Q."/>
            <person name="Zhang B."/>
            <person name="Ji P."/>
            <person name="Sakyi L.B."/>
            <person name="Cui X."/>
            <person name="Yuan T."/>
            <person name="Jiang B."/>
            <person name="Yang W."/>
            <person name="Lam T.T.-Y."/>
            <person name="Chang Q."/>
            <person name="Ding S."/>
            <person name="Wang X."/>
            <person name="Zhu J."/>
            <person name="Ruan X."/>
            <person name="Zhao L."/>
            <person name="Wei J."/>
            <person name="Que T."/>
            <person name="Du C."/>
            <person name="Cheng J."/>
            <person name="Dai P."/>
            <person name="Han X."/>
            <person name="Huang E."/>
            <person name="Gao Y."/>
            <person name="Liu J."/>
            <person name="Shao H."/>
            <person name="Ye R."/>
            <person name="Li L."/>
            <person name="Wei W."/>
            <person name="Wang X."/>
            <person name="Wang C."/>
            <person name="Yang T."/>
            <person name="Huo Q."/>
            <person name="Li W."/>
            <person name="Guo W."/>
            <person name="Chen H."/>
            <person name="Zhou L."/>
            <person name="Ni X."/>
            <person name="Tian J."/>
            <person name="Zhou Y."/>
            <person name="Sheng Y."/>
            <person name="Liu T."/>
            <person name="Pan Y."/>
            <person name="Xia L."/>
            <person name="Li J."/>
            <person name="Zhao F."/>
            <person name="Cao W."/>
        </authorList>
    </citation>
    <scope>NUCLEOTIDE SEQUENCE</scope>
    <source>
        <strain evidence="1">Hyas-2018</strain>
    </source>
</reference>
<gene>
    <name evidence="1" type="ORF">HPB50_025578</name>
</gene>
<organism evidence="1 2">
    <name type="scientific">Hyalomma asiaticum</name>
    <name type="common">Tick</name>
    <dbReference type="NCBI Taxonomy" id="266040"/>
    <lineage>
        <taxon>Eukaryota</taxon>
        <taxon>Metazoa</taxon>
        <taxon>Ecdysozoa</taxon>
        <taxon>Arthropoda</taxon>
        <taxon>Chelicerata</taxon>
        <taxon>Arachnida</taxon>
        <taxon>Acari</taxon>
        <taxon>Parasitiformes</taxon>
        <taxon>Ixodida</taxon>
        <taxon>Ixodoidea</taxon>
        <taxon>Ixodidae</taxon>
        <taxon>Hyalomminae</taxon>
        <taxon>Hyalomma</taxon>
    </lineage>
</organism>
<proteinExistence type="predicted"/>
<sequence>MFPKAVIHTPASSAQLAGAARHKDDRQQLPHAKKVRQAPAESSGENPPDIDETLYSRQLYVLGRDAMLRMALSDVLICGMGGLGVEIAKNIILGGVKSVTLHDEVVCTRHDLSSQYYLSEEAVGENRALASEASLARLNQYVPVEANTEPLTEEFLKKFRVVVLTESPLEEQERVATFAHENNIAVIVADTRGLSGQIFCDFGENFRVLDTNGEEPLSIFISSITKATEGVVTCLDGMKHGFEDGDYVVFREVKGMTEINNCPPMKVTVLGPDTFSVGDTSQFSTYTRDGIATEVKMTKDIKFKSFQESMAEPKFVVSDFAKMDRPPQLHLGFQALHEFRRAHCRLPRPWNKVDAEEVVHMAKQKNAKLATPLQNLDERLITTLSYVSAGSLCPMQAVIGSIAAQEVMKACSGKFGPIQQWFYFDAFECLPQREDVSEANANAMEDTRYAGQARVFGADVQDILMSQKYFVVGAGAIGCELLKNFAMMGLGVNDGIIHVADMDVIERSNLNRQFLFRPEDVGRMKSLTAALAVAEMNPEVNITVYEDRVGPQTENVYDDDFFESLDGVANALDSLQTRLYMDKRCLHFRKPLLESGTLGTKGNVQVVKPDLTETYSSSHDPPEKSVPFCTIRYFPNSIEHTLQWARNEFEGLFKHSAARAVLYLRDVNFLAKVEETLPLCQAVVALQQIKKILFDDRAILFDDCVAFARLRFQDQYNDQLRKLLRNHPEDQTTNSGTPFWSGHKRCPHPIEFDPDNTLHMDYIVAAANLRATMFGIPHNTDRVAIAEMLEDVQVPAYNPQPFANVPTKANNPRAQKCFFVDKSDSETLEELMQALSDRSKLKDVQLRTLEFEKDDDTNFHMDFIVAASNLRAATYNIEPADRLKSKLIAGKIIPAIATTTSLVAGLVCLELYKLVQNHKLELYKNGFVNLALPFFGFSEPIAPVKKKFRDQEFTLWTCLNVQGELTVKDFIRHFKEKYQVDVLMLSDGPRTLFASFMQSERNLRMTVSEVYEKTSRRKIDSGKRSLILQITAKGSDGKQVELPQVRYLLQTRGAPTARDDPGSLQ</sequence>
<name>A0ACB7SVE6_HYAAI</name>
<accession>A0ACB7SVE6</accession>